<dbReference type="InterPro" id="IPR020568">
    <property type="entry name" value="Ribosomal_Su5_D2-typ_SF"/>
</dbReference>
<feature type="region of interest" description="Disordered" evidence="20">
    <location>
        <begin position="776"/>
        <end position="797"/>
    </location>
</feature>
<dbReference type="Gene3D" id="3.40.50.300">
    <property type="entry name" value="P-loop containing nucleotide triphosphate hydrolases"/>
    <property type="match status" value="1"/>
</dbReference>
<keyword evidence="2 14" id="KW-0963">Cytoplasm</keyword>
<dbReference type="GO" id="GO:0006515">
    <property type="term" value="P:protein quality control for misfolded or incompletely synthesized proteins"/>
    <property type="evidence" value="ECO:0007669"/>
    <property type="project" value="UniProtKB-UniRule"/>
</dbReference>
<comment type="caution">
    <text evidence="23">The sequence shown here is derived from an EMBL/GenBank/DDBJ whole genome shotgun (WGS) entry which is preliminary data.</text>
</comment>
<keyword evidence="8 14" id="KW-0346">Stress response</keyword>
<proteinExistence type="evidence at transcript level"/>
<evidence type="ECO:0000256" key="16">
    <source>
        <dbReference type="PIRSR" id="PIRSR001174-1"/>
    </source>
</evidence>
<reference evidence="23" key="1">
    <citation type="submission" date="2021-02" db="EMBL/GenBank/DDBJ databases">
        <title>Genome-Resolved Metagenomics of a Microbial Community Performing Photosynthetic Biological Nutrient Removal.</title>
        <authorList>
            <person name="Mcdaniel E.A."/>
        </authorList>
    </citation>
    <scope>NUCLEOTIDE SEQUENCE</scope>
    <source>
        <strain evidence="23">UWPOB_OBS1</strain>
    </source>
</reference>
<dbReference type="InterPro" id="IPR004815">
    <property type="entry name" value="Lon_bac/euk-typ"/>
</dbReference>
<dbReference type="SUPFAM" id="SSF54211">
    <property type="entry name" value="Ribosomal protein S5 domain 2-like"/>
    <property type="match status" value="1"/>
</dbReference>
<comment type="catalytic activity">
    <reaction evidence="9 14 15 18">
        <text>Hydrolysis of proteins in presence of ATP.</text>
        <dbReference type="EC" id="3.4.21.53"/>
    </reaction>
</comment>
<dbReference type="NCBIfam" id="NF008053">
    <property type="entry name" value="PRK10787.1"/>
    <property type="match status" value="1"/>
</dbReference>
<dbReference type="SUPFAM" id="SSF52540">
    <property type="entry name" value="P-loop containing nucleoside triphosphate hydrolases"/>
    <property type="match status" value="1"/>
</dbReference>
<feature type="binding site" evidence="14 17">
    <location>
        <begin position="355"/>
        <end position="362"/>
    </location>
    <ligand>
        <name>ATP</name>
        <dbReference type="ChEBI" id="CHEBI:30616"/>
    </ligand>
</feature>
<evidence type="ECO:0000256" key="6">
    <source>
        <dbReference type="ARBA" id="ARBA00022825"/>
    </source>
</evidence>
<dbReference type="PIRSF" id="PIRSF001174">
    <property type="entry name" value="Lon_proteas"/>
    <property type="match status" value="1"/>
</dbReference>
<evidence type="ECO:0000256" key="12">
    <source>
        <dbReference type="ARBA" id="ARBA00071934"/>
    </source>
</evidence>
<evidence type="ECO:0000256" key="7">
    <source>
        <dbReference type="ARBA" id="ARBA00022840"/>
    </source>
</evidence>
<evidence type="ECO:0000256" key="3">
    <source>
        <dbReference type="ARBA" id="ARBA00022670"/>
    </source>
</evidence>
<protein>
    <recommendedName>
        <fullName evidence="12 14">Lon protease</fullName>
        <ecNumber evidence="11 14">3.4.21.53</ecNumber>
    </recommendedName>
    <alternativeName>
        <fullName evidence="13 14">ATP-dependent protease La</fullName>
    </alternativeName>
</protein>
<keyword evidence="6 14" id="KW-0720">Serine protease</keyword>
<dbReference type="InterPro" id="IPR003111">
    <property type="entry name" value="Lon_prtase_N"/>
</dbReference>
<dbReference type="InterPro" id="IPR054594">
    <property type="entry name" value="Lon_lid"/>
</dbReference>
<dbReference type="GO" id="GO:0005737">
    <property type="term" value="C:cytoplasm"/>
    <property type="evidence" value="ECO:0007669"/>
    <property type="project" value="UniProtKB-SubCell"/>
</dbReference>
<dbReference type="GO" id="GO:0034605">
    <property type="term" value="P:cellular response to heat"/>
    <property type="evidence" value="ECO:0007669"/>
    <property type="project" value="UniProtKB-UniRule"/>
</dbReference>
<keyword evidence="4 14" id="KW-0547">Nucleotide-binding</keyword>
<dbReference type="PROSITE" id="PS51786">
    <property type="entry name" value="LON_PROTEOLYTIC"/>
    <property type="match status" value="1"/>
</dbReference>
<name>A0A8J7PLS7_9BACT</name>
<dbReference type="Pfam" id="PF05362">
    <property type="entry name" value="Lon_C"/>
    <property type="match status" value="1"/>
</dbReference>
<dbReference type="InterPro" id="IPR046336">
    <property type="entry name" value="Lon_prtase_N_sf"/>
</dbReference>
<dbReference type="SUPFAM" id="SSF88697">
    <property type="entry name" value="PUA domain-like"/>
    <property type="match status" value="1"/>
</dbReference>
<dbReference type="FunFam" id="3.40.50.300:FF:000021">
    <property type="entry name" value="Lon protease homolog"/>
    <property type="match status" value="1"/>
</dbReference>
<evidence type="ECO:0000256" key="1">
    <source>
        <dbReference type="ARBA" id="ARBA00004496"/>
    </source>
</evidence>
<evidence type="ECO:0000259" key="22">
    <source>
        <dbReference type="PROSITE" id="PS51787"/>
    </source>
</evidence>
<dbReference type="InterPro" id="IPR015947">
    <property type="entry name" value="PUA-like_sf"/>
</dbReference>
<evidence type="ECO:0000259" key="21">
    <source>
        <dbReference type="PROSITE" id="PS51786"/>
    </source>
</evidence>
<dbReference type="GO" id="GO:0004252">
    <property type="term" value="F:serine-type endopeptidase activity"/>
    <property type="evidence" value="ECO:0007669"/>
    <property type="project" value="UniProtKB-UniRule"/>
</dbReference>
<sequence length="797" mass="88151">MVDISTTVFPLIPLRDVVVYPQMVTPLFVSRPRSIAALEQALLRDDRLVVLVAQKDPETEEPKVEDLYQVGTLAEVMQMLKLPDGTVKVLVEGSSRVNVREFSEVPEHFTASVTSITEAVTDDETTRTLIKITVDKFEQYVKSTKKINPESLLAVSGIGQPGRLADIIATYLGLSLAERQHCLEIVDSTERLEYIGQLLSRELELAELEQQIHDRVRFNLEKTQREYYLREKLRIIQEELSSDGSELGEINEYKQKIKKSKMSGMALEKAMKELSRLEKMMPQSAEAAVIRTYLDTLVGLPWGKRSKESIDLNLAEKILAEDHYGLDKVKERIVEYLAVKKLAKEPTGTILCLVGPPGVGKTSLVKSIAKAMNREFARISLGGVSDESEIRGHRRTYIGAMPGRILQAIKQAGTKNPVILLDEIEKMTRSYQGDPMAAMLEVLDPDQNDSFTDHYLDAPFSLSEVVFVATANNLDYVPKPLYDRLEVIPISGYTEEEKLSIAEQHIIPKTLRKHGLGSKFLKIPAQAVRRIIQEYTREAGVRSLERNLASICRKVAAMIVKGEAESVKLTPNTVPKFLGPPRIIRENEVKGPQVGIVTGLAWTETGGETLSIEVNIMPGKGHLQLTGQLGDVMKESAQAAFSFIRSHAEGLGLEPTFQDNIDIHIHIPEGATPKDGPSAGAAMCCAMISALTRRPARGNLAMTGEITLRGRVLAIGGLKEKILAAVRAGIKTVIFPRTNEKDLQDLPDYVKDKVELVPVAHLDEVFAIVFKGASKSGKANKSRTVSSTRRSALGRVK</sequence>
<dbReference type="Gene3D" id="1.20.58.1480">
    <property type="match status" value="1"/>
</dbReference>
<feature type="domain" description="Lon N-terminal" evidence="22">
    <location>
        <begin position="9"/>
        <end position="203"/>
    </location>
</feature>
<evidence type="ECO:0000256" key="20">
    <source>
        <dbReference type="SAM" id="MobiDB-lite"/>
    </source>
</evidence>
<evidence type="ECO:0000256" key="9">
    <source>
        <dbReference type="ARBA" id="ARBA00050665"/>
    </source>
</evidence>
<dbReference type="Pfam" id="PF00004">
    <property type="entry name" value="AAA"/>
    <property type="match status" value="1"/>
</dbReference>
<keyword evidence="7 14" id="KW-0067">ATP-binding</keyword>
<dbReference type="InterPro" id="IPR027065">
    <property type="entry name" value="Lon_Prtase"/>
</dbReference>
<dbReference type="SMART" id="SM00464">
    <property type="entry name" value="LON"/>
    <property type="match status" value="1"/>
</dbReference>
<dbReference type="PANTHER" id="PTHR10046">
    <property type="entry name" value="ATP DEPENDENT LON PROTEASE FAMILY MEMBER"/>
    <property type="match status" value="1"/>
</dbReference>
<dbReference type="AlphaFoldDB" id="A0A8J7PLS7"/>
<feature type="active site" evidence="14 16">
    <location>
        <position position="721"/>
    </location>
</feature>
<evidence type="ECO:0000256" key="17">
    <source>
        <dbReference type="PIRSR" id="PIRSR001174-2"/>
    </source>
</evidence>
<evidence type="ECO:0000256" key="14">
    <source>
        <dbReference type="HAMAP-Rule" id="MF_01973"/>
    </source>
</evidence>
<evidence type="ECO:0000313" key="23">
    <source>
        <dbReference type="EMBL" id="MBN8660242.1"/>
    </source>
</evidence>
<dbReference type="EMBL" id="JAFLCK010000008">
    <property type="protein sequence ID" value="MBN8660242.1"/>
    <property type="molecule type" value="Genomic_DNA"/>
</dbReference>
<dbReference type="GO" id="GO:0016887">
    <property type="term" value="F:ATP hydrolysis activity"/>
    <property type="evidence" value="ECO:0007669"/>
    <property type="project" value="UniProtKB-UniRule"/>
</dbReference>
<evidence type="ECO:0000256" key="2">
    <source>
        <dbReference type="ARBA" id="ARBA00022490"/>
    </source>
</evidence>
<comment type="induction">
    <text evidence="14">By heat shock.</text>
</comment>
<dbReference type="SMART" id="SM00382">
    <property type="entry name" value="AAA"/>
    <property type="match status" value="1"/>
</dbReference>
<comment type="subunit">
    <text evidence="14 15">Homohexamer. Organized in a ring with a central cavity.</text>
</comment>
<evidence type="ECO:0000313" key="24">
    <source>
        <dbReference type="Proteomes" id="UP000664277"/>
    </source>
</evidence>
<dbReference type="Gene3D" id="1.10.8.60">
    <property type="match status" value="1"/>
</dbReference>
<feature type="domain" description="Lon proteolytic" evidence="21">
    <location>
        <begin position="591"/>
        <end position="772"/>
    </location>
</feature>
<dbReference type="PROSITE" id="PS01046">
    <property type="entry name" value="LON_SER"/>
    <property type="match status" value="1"/>
</dbReference>
<dbReference type="GO" id="GO:0004176">
    <property type="term" value="F:ATP-dependent peptidase activity"/>
    <property type="evidence" value="ECO:0007669"/>
    <property type="project" value="UniProtKB-UniRule"/>
</dbReference>
<dbReference type="InterPro" id="IPR003959">
    <property type="entry name" value="ATPase_AAA_core"/>
</dbReference>
<dbReference type="InterPro" id="IPR014721">
    <property type="entry name" value="Ribsml_uS5_D2-typ_fold_subgr"/>
</dbReference>
<accession>A0A8J7PLS7</accession>
<evidence type="ECO:0000256" key="18">
    <source>
        <dbReference type="PROSITE-ProRule" id="PRU01122"/>
    </source>
</evidence>
<evidence type="ECO:0000256" key="11">
    <source>
        <dbReference type="ARBA" id="ARBA00066743"/>
    </source>
</evidence>
<dbReference type="Gene3D" id="2.30.130.40">
    <property type="entry name" value="LON domain-like"/>
    <property type="match status" value="1"/>
</dbReference>
<comment type="function">
    <text evidence="10 14">ATP-dependent serine protease that mediates the selective degradation of mutant and abnormal proteins as well as certain short-lived regulatory proteins. Required for cellular homeostasis and for survival from DNA damage and developmental changes induced by stress. Degrades polypeptides processively to yield small peptide fragments that are 5 to 10 amino acids long. Binds to DNA in a double-stranded, site-specific manner.</text>
</comment>
<evidence type="ECO:0000256" key="4">
    <source>
        <dbReference type="ARBA" id="ARBA00022741"/>
    </source>
</evidence>
<dbReference type="InterPro" id="IPR003593">
    <property type="entry name" value="AAA+_ATPase"/>
</dbReference>
<dbReference type="InterPro" id="IPR008268">
    <property type="entry name" value="Peptidase_S16_AS"/>
</dbReference>
<evidence type="ECO:0000256" key="15">
    <source>
        <dbReference type="PIRNR" id="PIRNR001174"/>
    </source>
</evidence>
<evidence type="ECO:0000256" key="19">
    <source>
        <dbReference type="RuleBase" id="RU000591"/>
    </source>
</evidence>
<dbReference type="EC" id="3.4.21.53" evidence="11 14"/>
<dbReference type="InterPro" id="IPR027417">
    <property type="entry name" value="P-loop_NTPase"/>
</dbReference>
<dbReference type="InterPro" id="IPR008269">
    <property type="entry name" value="Lon_proteolytic"/>
</dbReference>
<dbReference type="GO" id="GO:0043565">
    <property type="term" value="F:sequence-specific DNA binding"/>
    <property type="evidence" value="ECO:0007669"/>
    <property type="project" value="UniProtKB-UniRule"/>
</dbReference>
<dbReference type="NCBIfam" id="TIGR00763">
    <property type="entry name" value="lon"/>
    <property type="match status" value="1"/>
</dbReference>
<dbReference type="Pfam" id="PF02190">
    <property type="entry name" value="LON_substr_bdg"/>
    <property type="match status" value="1"/>
</dbReference>
<dbReference type="PROSITE" id="PS51787">
    <property type="entry name" value="LON_N"/>
    <property type="match status" value="1"/>
</dbReference>
<dbReference type="Pfam" id="PF22667">
    <property type="entry name" value="Lon_lid"/>
    <property type="match status" value="1"/>
</dbReference>
<dbReference type="PRINTS" id="PR00830">
    <property type="entry name" value="ENDOLAPTASE"/>
</dbReference>
<dbReference type="Gene3D" id="1.20.5.5270">
    <property type="match status" value="1"/>
</dbReference>
<dbReference type="GO" id="GO:0005524">
    <property type="term" value="F:ATP binding"/>
    <property type="evidence" value="ECO:0007669"/>
    <property type="project" value="UniProtKB-UniRule"/>
</dbReference>
<evidence type="ECO:0000256" key="13">
    <source>
        <dbReference type="ARBA" id="ARBA00082722"/>
    </source>
</evidence>
<comment type="subcellular location">
    <subcellularLocation>
        <location evidence="1 14 15">Cytoplasm</location>
    </subcellularLocation>
</comment>
<dbReference type="FunFam" id="1.20.5.5270:FF:000002">
    <property type="entry name" value="Lon protease homolog"/>
    <property type="match status" value="1"/>
</dbReference>
<comment type="similarity">
    <text evidence="14 15 18 19">Belongs to the peptidase S16 family.</text>
</comment>
<evidence type="ECO:0000256" key="10">
    <source>
        <dbReference type="ARBA" id="ARBA00053875"/>
    </source>
</evidence>
<organism evidence="23 24">
    <name type="scientific">Candidatus Obscuribacter phosphatis</name>
    <dbReference type="NCBI Taxonomy" id="1906157"/>
    <lineage>
        <taxon>Bacteria</taxon>
        <taxon>Bacillati</taxon>
        <taxon>Candidatus Melainabacteria</taxon>
        <taxon>Candidatus Obscuribacterales</taxon>
        <taxon>Candidatus Obscuribacteraceae</taxon>
        <taxon>Candidatus Obscuribacter</taxon>
    </lineage>
</organism>
<dbReference type="HAMAP" id="MF_01973">
    <property type="entry name" value="lon_bact"/>
    <property type="match status" value="1"/>
</dbReference>
<evidence type="ECO:0000256" key="8">
    <source>
        <dbReference type="ARBA" id="ARBA00023016"/>
    </source>
</evidence>
<dbReference type="CDD" id="cd19500">
    <property type="entry name" value="RecA-like_Lon"/>
    <property type="match status" value="1"/>
</dbReference>
<gene>
    <name evidence="14 23" type="primary">lon</name>
    <name evidence="23" type="ORF">J0M35_07750</name>
</gene>
<keyword evidence="3 14" id="KW-0645">Protease</keyword>
<dbReference type="InterPro" id="IPR027543">
    <property type="entry name" value="Lon_bac"/>
</dbReference>
<dbReference type="Gene3D" id="3.30.230.10">
    <property type="match status" value="1"/>
</dbReference>
<feature type="active site" evidence="14 16">
    <location>
        <position position="678"/>
    </location>
</feature>
<dbReference type="Proteomes" id="UP000664277">
    <property type="component" value="Unassembled WGS sequence"/>
</dbReference>
<keyword evidence="5 14" id="KW-0378">Hydrolase</keyword>
<evidence type="ECO:0000256" key="5">
    <source>
        <dbReference type="ARBA" id="ARBA00022801"/>
    </source>
</evidence>